<accession>A0ABV4DRH5</accession>
<sequence>MVRVLKDNDAQNREKFLERLAKKADRPRHTLTADPFLPLNDLPETTLADKTPEELLELAQVNSEKIHVEFKRATTATLGGLLDEYLIQKKAKSLLLPSFKANKWAEYGLSTWKEHLALEKVYTWKEALGRENLENANKSDVALGFADYLLAESGTITAASTKEQGRSFHFLPTHYVALVKKSTILPRMRHAIDRYEQALQQGTLKTSNINFITGPSNSGDIEMVLIVGVHGPLDMTYVVLEDL</sequence>
<dbReference type="EMBL" id="JBCLUF010000005">
    <property type="protein sequence ID" value="MEY8661739.1"/>
    <property type="molecule type" value="Genomic_DNA"/>
</dbReference>
<protein>
    <submittedName>
        <fullName evidence="2">Lactate utilization protein C</fullName>
    </submittedName>
</protein>
<reference evidence="2 3" key="1">
    <citation type="submission" date="2024-03" db="EMBL/GenBank/DDBJ databases">
        <title>Mouse gut bacterial collection (mGBC) of GemPharmatech.</title>
        <authorList>
            <person name="He Y."/>
            <person name="Dong L."/>
            <person name="Wu D."/>
            <person name="Gao X."/>
            <person name="Lin Z."/>
        </authorList>
    </citation>
    <scope>NUCLEOTIDE SEQUENCE [LARGE SCALE GENOMIC DNA]</scope>
    <source>
        <strain evidence="2 3">15-30</strain>
    </source>
</reference>
<dbReference type="SUPFAM" id="SSF100950">
    <property type="entry name" value="NagB/RpiA/CoA transferase-like"/>
    <property type="match status" value="1"/>
</dbReference>
<dbReference type="InterPro" id="IPR024185">
    <property type="entry name" value="FTHF_cligase-like_sf"/>
</dbReference>
<dbReference type="PANTHER" id="PTHR43682:SF1">
    <property type="entry name" value="LACTATE UTILIZATION PROTEIN C"/>
    <property type="match status" value="1"/>
</dbReference>
<name>A0ABV4DRH5_9LACO</name>
<dbReference type="InterPro" id="IPR037171">
    <property type="entry name" value="NagB/RpiA_transferase-like"/>
</dbReference>
<keyword evidence="3" id="KW-1185">Reference proteome</keyword>
<dbReference type="RefSeq" id="WP_369940839.1">
    <property type="nucleotide sequence ID" value="NZ_JBCLUF010000005.1"/>
</dbReference>
<evidence type="ECO:0000259" key="1">
    <source>
        <dbReference type="Pfam" id="PF02589"/>
    </source>
</evidence>
<dbReference type="Proteomes" id="UP001565236">
    <property type="component" value="Unassembled WGS sequence"/>
</dbReference>
<comment type="caution">
    <text evidence="2">The sequence shown here is derived from an EMBL/GenBank/DDBJ whole genome shotgun (WGS) entry which is preliminary data.</text>
</comment>
<feature type="domain" description="LUD" evidence="1">
    <location>
        <begin position="59"/>
        <end position="240"/>
    </location>
</feature>
<proteinExistence type="predicted"/>
<organism evidence="2 3">
    <name type="scientific">Ligilactobacillus faecis</name>
    <dbReference type="NCBI Taxonomy" id="762833"/>
    <lineage>
        <taxon>Bacteria</taxon>
        <taxon>Bacillati</taxon>
        <taxon>Bacillota</taxon>
        <taxon>Bacilli</taxon>
        <taxon>Lactobacillales</taxon>
        <taxon>Lactobacillaceae</taxon>
        <taxon>Ligilactobacillus</taxon>
    </lineage>
</organism>
<gene>
    <name evidence="2" type="ORF">AALT52_02345</name>
</gene>
<dbReference type="Gene3D" id="3.40.50.10420">
    <property type="entry name" value="NagB/RpiA/CoA transferase-like"/>
    <property type="match status" value="1"/>
</dbReference>
<dbReference type="InterPro" id="IPR003741">
    <property type="entry name" value="LUD_dom"/>
</dbReference>
<evidence type="ECO:0000313" key="3">
    <source>
        <dbReference type="Proteomes" id="UP001565236"/>
    </source>
</evidence>
<dbReference type="PANTHER" id="PTHR43682">
    <property type="entry name" value="LACTATE UTILIZATION PROTEIN C"/>
    <property type="match status" value="1"/>
</dbReference>
<dbReference type="Pfam" id="PF02589">
    <property type="entry name" value="LUD_dom"/>
    <property type="match status" value="1"/>
</dbReference>
<evidence type="ECO:0000313" key="2">
    <source>
        <dbReference type="EMBL" id="MEY8661739.1"/>
    </source>
</evidence>